<dbReference type="NCBIfam" id="TIGR03696">
    <property type="entry name" value="Rhs_assc_core"/>
    <property type="match status" value="1"/>
</dbReference>
<feature type="transmembrane region" description="Helical" evidence="5">
    <location>
        <begin position="2354"/>
        <end position="2387"/>
    </location>
</feature>
<dbReference type="InterPro" id="IPR022044">
    <property type="entry name" value="TcdB_toxin_mid/C"/>
</dbReference>
<dbReference type="InterPro" id="IPR003284">
    <property type="entry name" value="Sal_SpvB"/>
</dbReference>
<evidence type="ECO:0000313" key="8">
    <source>
        <dbReference type="EMBL" id="MFB2833323.1"/>
    </source>
</evidence>
<dbReference type="SUPFAM" id="SSF69318">
    <property type="entry name" value="Integrin alpha N-terminal domain"/>
    <property type="match status" value="1"/>
</dbReference>
<dbReference type="Pfam" id="PF12255">
    <property type="entry name" value="TcdB_toxin_midC"/>
    <property type="match status" value="1"/>
</dbReference>
<dbReference type="RefSeq" id="WP_413275786.1">
    <property type="nucleotide sequence ID" value="NZ_JBHFNT010000028.1"/>
</dbReference>
<keyword evidence="2" id="KW-0964">Secreted</keyword>
<dbReference type="PANTHER" id="PTHR32305">
    <property type="match status" value="1"/>
</dbReference>
<evidence type="ECO:0000256" key="1">
    <source>
        <dbReference type="ARBA" id="ARBA00004613"/>
    </source>
</evidence>
<dbReference type="InterPro" id="IPR050708">
    <property type="entry name" value="T6SS_VgrG/RHS"/>
</dbReference>
<evidence type="ECO:0000256" key="2">
    <source>
        <dbReference type="ARBA" id="ARBA00022525"/>
    </source>
</evidence>
<dbReference type="Pfam" id="PF12256">
    <property type="entry name" value="TcdB_toxin_midN"/>
    <property type="match status" value="1"/>
</dbReference>
<keyword evidence="5" id="KW-0812">Transmembrane</keyword>
<dbReference type="Pfam" id="PF03534">
    <property type="entry name" value="SpvB"/>
    <property type="match status" value="1"/>
</dbReference>
<dbReference type="PRINTS" id="PR01341">
    <property type="entry name" value="SALSPVBPROT"/>
</dbReference>
<name>A0ABV4WE13_9CYAN</name>
<keyword evidence="5" id="KW-1133">Transmembrane helix</keyword>
<proteinExistence type="predicted"/>
<dbReference type="EMBL" id="JBHFNT010000028">
    <property type="protein sequence ID" value="MFB2833323.1"/>
    <property type="molecule type" value="Genomic_DNA"/>
</dbReference>
<sequence>MFDNLDKDKKATEPDKSYFSSPPSVSLPKGGGAIKGMGEKFAANPVTGTGSMSVPIATSPSRSGFGPQLSLSYDSGSGNNIFGLGWNLSIPSITRKTDKGLPRYFDAEESDIFILSGAEDLVPILVQNSHGNWERETLPQRTINDINYRIQRYRPRIEGLFARIERWTNLTSGETHWRSISKDNITTIYGKTAESQIVDPNDSTHIFSWLICESYDDKGNAIRYEYKPENSNGINTATAHEYNRNDNIRSANRYLKRIQYGNKTPRKPNEDLSLRTDWMFEIIFDYGEHDLENPTPNDVGIWSVRNDPFSSYRAGFEVRTYRLCQRVLMFHHFPEEEGVGQNCLVRSTNFTYSDEINPTNPKNPIYSKLISVSQIGYKRNSESGYIYKSLPPLEFTYSEPEINETVREIDPKSLENLPQGLDGSNYQWVDLDGEGLSGILTEQGNSWFYKRNLSPLYTVQEDGQNTITAKFAPMELIASQPSITLANGAQFLDLAGDGQLDVVTFNSFTPGFYERTATEEWEPFIPFKSLPVLDWNNPNLKFIDLNGDGHADILITEDNCFVWHPSLAENGFGTAERVDQPWDEEKGPRVVFADSTQSIYLADFSGDGLTDIVRIRNGEVCYWPNLGYGRFGAKITMDNSPWFDAPDIFNQRRIILADIDGSGTTDILYLSAEGVQVYFNQSGNSWSKKRVLRNFPAINNLISVTAIDLLGNGTACLVWSSPLPNHSRRVMRYIDLMGGEKPHLLIKTVNNLGAETTIQYAPSTKFYLQDKFAGKPWVTKLPFPVHVVEKVTVFDKWRQTHFTSTYSYHHGYFDGVEREFRGFGRVEQTDVEDFGTFTTGNIASPYISDDKTLYQPPVKTITWFHTGAFLDRERILSQFANEYFPYWFEGVNPNNKTNILGDFQENILPEPNLISENLSAEEWREALRACKGMMLRQEIYELDVDALEQGEERKVKLFSTAFHNCQIQCLQPRSINHYAVFLVTESEVITYHYELNLQSETLEPDPRISHTLNLRIDEYGNVLESVAVAYPRIRQKKDEILPEDAIKLINQVQQERHLVYSKNHFTNDVTTDDQYRLRLPCEVKTYELTGIIPSSGFYYTLKELQQKNIANTILEIPYHVFPNHTIPQKRLVEQVRMLYFSDNLETPLIWGELNALGLPYETYKLALTTELLNAIFKPEQLIPEIQNNLDNANLSGYLSGETLAQRFPDFETNGQYWIRSGIAGFASDATDHFYLPERYIDPFEQTTILVYDSRDLYIKSSTDPIGNITEITQFDFRVLAASQIRDINGNLSQVYFDVLGLPTAMAVMGKGEEADNLSSFNNTLANPTSAELNAFFVDNTYNENQAKIWLENSTARYIYYFGEQQNGEGKIIWGEYPACACSIMREQHRNENTPLQVAFEYSDGMGNVLVKKIQAEPETPDGLLRWIATGKTILNNKGKPVKQYEPYFSPSGHHFEEPIEVGVTPILYYDAVGRQIRTEMPDGTYNRVEFSPWFMAAWDANDTILEAGNIWYERYINGTPEGQRAARLAAIHANTPAVTHLDSLGREVVAIANNKWQRDGVDFDEKYVTFTKLDIEGKPLWIRDARENRVMEYINPPGAETDFVPCYDIAGNLLFQHSMDGGDRWMLMDATGQPFYAWDRNERVADGGTLVLENRIFHTTYDALRRPLEQQLQINDADDPLVVERFVYRDPAPDAPDLADRDPEAAALNLGGQVYQHYDPSGLMTNQRFDFKGNLLEATRQLTQIYDEPVIDWNTEPPLEERFTQRTEYDALNRMTRLENWHRGDRADRPPAVYIPQYNQRGVLVSETLSVRGRVTEAILHIEYDAKGQRTRIHYGNGTTTRYHYDPETFRLVQLRTTRTSPGERLPTLPSNLSNPNVLQNLYYTYDPVGNITEIHDDAYEPVFFNNQMVEPRNTYTYDALYRLIEATGRENYQATAAPDRREDPPFSVSFPVTDRVLRNYTQTYTYDPVGNILLMSHVADRGSWTRDFAYAENSNRLLQTWKGDDTVNAVVYDYDTHGSMLNLANTLDEYRLRWDYRDMIHTVNLGGGGQAFYNYDAGKQRSRKRIERNNGGNTVEERLYLGGMELYGRWVNDSLVEEIETHHLFVDDQRVLIVEDVLSTNNPNLTAGVLFRYQYSNHLGSVGLELNGDAAVISYEEYHPYGTTAYRADNRDIKAKAKRYRYTGMERDEETGLSYHTARYYLPWLGRWGSCDPIGLNGDINSYYYCKGNPINYSDTSGKQSVPIHATRFDETGYPVETGIIYEDVFVPFSSSQSSSDEPSVDALTSTRARYPELTREEALAILEIELIEAGLAGNDAEFDELIDSLASEEQSDLDLESVGLAGVQGVLEGAAFALGGIALGIALPAALPFIAAAGVVALSLTFLYMTVQAASGDRQGATETLAHAVGSILGGSAVGYASTRLGVGGDGYSGRGIGRGSGVRASSSDAIVVLDENGLPTQIHRPELQVEPAYSTIEDAAVAAGRGGHYLEVLVFDEQGNLIATWFEASQRGVGSAEVGLQAGHTEQIALLRMRLRPGVHVEMRGFNPPCQFGGGCYNALQDVANATDATFSYRRYDPVTGRESIYQIQSE</sequence>
<evidence type="ECO:0000259" key="6">
    <source>
        <dbReference type="Pfam" id="PF12255"/>
    </source>
</evidence>
<comment type="subcellular location">
    <subcellularLocation>
        <location evidence="1">Secreted</location>
    </subcellularLocation>
</comment>
<keyword evidence="3" id="KW-0843">Virulence</keyword>
<organism evidence="8 9">
    <name type="scientific">Floridaenema evergladense BLCC-F167</name>
    <dbReference type="NCBI Taxonomy" id="3153639"/>
    <lineage>
        <taxon>Bacteria</taxon>
        <taxon>Bacillati</taxon>
        <taxon>Cyanobacteriota</taxon>
        <taxon>Cyanophyceae</taxon>
        <taxon>Oscillatoriophycideae</taxon>
        <taxon>Aerosakkonematales</taxon>
        <taxon>Aerosakkonemataceae</taxon>
        <taxon>Floridanema</taxon>
        <taxon>Floridanema evergladense</taxon>
    </lineage>
</organism>
<evidence type="ECO:0000259" key="7">
    <source>
        <dbReference type="Pfam" id="PF12256"/>
    </source>
</evidence>
<feature type="region of interest" description="Disordered" evidence="4">
    <location>
        <begin position="1"/>
        <end position="32"/>
    </location>
</feature>
<feature type="domain" description="Insecticide toxin TcdB middle/C-terminal" evidence="6">
    <location>
        <begin position="926"/>
        <end position="1075"/>
    </location>
</feature>
<dbReference type="InterPro" id="IPR022385">
    <property type="entry name" value="Rhs_assc_core"/>
</dbReference>
<comment type="caution">
    <text evidence="8">The sequence shown here is derived from an EMBL/GenBank/DDBJ whole genome shotgun (WGS) entry which is preliminary data.</text>
</comment>
<dbReference type="PANTHER" id="PTHR32305:SF15">
    <property type="entry name" value="PROTEIN RHSA-RELATED"/>
    <property type="match status" value="1"/>
</dbReference>
<feature type="compositionally biased region" description="Basic and acidic residues" evidence="4">
    <location>
        <begin position="1"/>
        <end position="16"/>
    </location>
</feature>
<evidence type="ECO:0000313" key="9">
    <source>
        <dbReference type="Proteomes" id="UP001576780"/>
    </source>
</evidence>
<dbReference type="Gene3D" id="2.180.10.10">
    <property type="entry name" value="RHS repeat-associated core"/>
    <property type="match status" value="1"/>
</dbReference>
<feature type="domain" description="Insecticide toxin TcdB middle/N-terminal" evidence="7">
    <location>
        <begin position="695"/>
        <end position="833"/>
    </location>
</feature>
<keyword evidence="5" id="KW-0472">Membrane</keyword>
<dbReference type="InterPro" id="IPR022045">
    <property type="entry name" value="TcdB_toxin_mid/N"/>
</dbReference>
<accession>A0ABV4WE13</accession>
<reference evidence="8 9" key="1">
    <citation type="submission" date="2024-09" db="EMBL/GenBank/DDBJ databases">
        <title>Floridaenema gen nov. (Aerosakkonemataceae, Aerosakkonematales ord. nov., Cyanobacteria) from benthic tropical and subtropical fresh waters, with the description of four new species.</title>
        <authorList>
            <person name="Moretto J.A."/>
            <person name="Berthold D.E."/>
            <person name="Lefler F.W."/>
            <person name="Huang I.-S."/>
            <person name="Laughinghouse H. IV."/>
        </authorList>
    </citation>
    <scope>NUCLEOTIDE SEQUENCE [LARGE SCALE GENOMIC DNA]</scope>
    <source>
        <strain evidence="8 9">BLCC-F167</strain>
    </source>
</reference>
<evidence type="ECO:0000256" key="3">
    <source>
        <dbReference type="ARBA" id="ARBA00023026"/>
    </source>
</evidence>
<evidence type="ECO:0000256" key="5">
    <source>
        <dbReference type="SAM" id="Phobius"/>
    </source>
</evidence>
<dbReference type="Proteomes" id="UP001576780">
    <property type="component" value="Unassembled WGS sequence"/>
</dbReference>
<gene>
    <name evidence="8" type="ORF">ACE1CA_02200</name>
</gene>
<protein>
    <submittedName>
        <fullName evidence="8">SpvB/TcaC N-terminal domain-containing protein</fullName>
    </submittedName>
</protein>
<evidence type="ECO:0000256" key="4">
    <source>
        <dbReference type="SAM" id="MobiDB-lite"/>
    </source>
</evidence>
<keyword evidence="9" id="KW-1185">Reference proteome</keyword>
<dbReference type="InterPro" id="IPR028994">
    <property type="entry name" value="Integrin_alpha_N"/>
</dbReference>